<protein>
    <submittedName>
        <fullName evidence="7">Putative vacuolar h+-atpase assembly protein</fullName>
    </submittedName>
</protein>
<keyword evidence="5 6" id="KW-0472">Membrane</keyword>
<reference evidence="7 8" key="1">
    <citation type="journal article" date="2018" name="BMC Genomics">
        <title>Comparative genome analyses reveal sequence features reflecting distinct modes of host-adaptation between dicot and monocot powdery mildew.</title>
        <authorList>
            <person name="Wu Y."/>
            <person name="Ma X."/>
            <person name="Pan Z."/>
            <person name="Kale S.D."/>
            <person name="Song Y."/>
            <person name="King H."/>
            <person name="Zhang Q."/>
            <person name="Presley C."/>
            <person name="Deng X."/>
            <person name="Wei C.I."/>
            <person name="Xiao S."/>
        </authorList>
    </citation>
    <scope>NUCLEOTIDE SEQUENCE [LARGE SCALE GENOMIC DNA]</scope>
    <source>
        <strain evidence="7">UMSG2</strain>
    </source>
</reference>
<dbReference type="EMBL" id="MCFK01006177">
    <property type="protein sequence ID" value="RKF59245.1"/>
    <property type="molecule type" value="Genomic_DNA"/>
</dbReference>
<gene>
    <name evidence="7" type="ORF">OnM2_061006</name>
</gene>
<evidence type="ECO:0000256" key="5">
    <source>
        <dbReference type="ARBA" id="ARBA00023136"/>
    </source>
</evidence>
<keyword evidence="8" id="KW-1185">Reference proteome</keyword>
<dbReference type="GO" id="GO:0070072">
    <property type="term" value="P:vacuolar proton-transporting V-type ATPase complex assembly"/>
    <property type="evidence" value="ECO:0007669"/>
    <property type="project" value="InterPro"/>
</dbReference>
<sequence length="313" mass="35807">MVLLTITAAIIEALKISSDLKRNRHELCDNQNINYNLDSANDSSLLDCEDEFHSDGHEAHKYNVKQESRHMTCEQNFSVLHLTEPKVGDPISHKQVIELSKLLKSHNYESYRLENMVRGSRLYVPPHPPVAEKTPEFKSLMTRLRQEEEMRSYQQITGPKFPSETISQRFPVASAACAFSSNYPLPSNELDDGVMYEDIRRQITLIFNVFISIIACGSAIWVVGKWWSTPMRLALSMSGSILVGLAEVFIFWGYIRRVGEAKAKEQGIKEVKEVLKTWVIQPHECLDPTVDSHESTTVISKKTIQDKTIRRRK</sequence>
<evidence type="ECO:0000313" key="7">
    <source>
        <dbReference type="EMBL" id="RKF59245.1"/>
    </source>
</evidence>
<keyword evidence="3" id="KW-0256">Endoplasmic reticulum</keyword>
<name>A0A420HP84_9PEZI</name>
<evidence type="ECO:0000256" key="4">
    <source>
        <dbReference type="ARBA" id="ARBA00022989"/>
    </source>
</evidence>
<dbReference type="AlphaFoldDB" id="A0A420HP84"/>
<feature type="transmembrane region" description="Helical" evidence="6">
    <location>
        <begin position="205"/>
        <end position="227"/>
    </location>
</feature>
<accession>A0A420HP84</accession>
<dbReference type="STRING" id="212602.A0A420HP84"/>
<evidence type="ECO:0000256" key="2">
    <source>
        <dbReference type="ARBA" id="ARBA00022692"/>
    </source>
</evidence>
<evidence type="ECO:0000256" key="3">
    <source>
        <dbReference type="ARBA" id="ARBA00022824"/>
    </source>
</evidence>
<dbReference type="Pfam" id="PF11712">
    <property type="entry name" value="Vma12"/>
    <property type="match status" value="1"/>
</dbReference>
<dbReference type="PANTHER" id="PTHR31394">
    <property type="entry name" value="TRANSMEMBRANE PROTEIN 199"/>
    <property type="match status" value="1"/>
</dbReference>
<dbReference type="PANTHER" id="PTHR31394:SF1">
    <property type="entry name" value="TRANSMEMBRANE PROTEIN 199"/>
    <property type="match status" value="1"/>
</dbReference>
<dbReference type="Proteomes" id="UP000286134">
    <property type="component" value="Unassembled WGS sequence"/>
</dbReference>
<keyword evidence="2 6" id="KW-0812">Transmembrane</keyword>
<proteinExistence type="predicted"/>
<evidence type="ECO:0000256" key="1">
    <source>
        <dbReference type="ARBA" id="ARBA00004477"/>
    </source>
</evidence>
<organism evidence="7 8">
    <name type="scientific">Erysiphe neolycopersici</name>
    <dbReference type="NCBI Taxonomy" id="212602"/>
    <lineage>
        <taxon>Eukaryota</taxon>
        <taxon>Fungi</taxon>
        <taxon>Dikarya</taxon>
        <taxon>Ascomycota</taxon>
        <taxon>Pezizomycotina</taxon>
        <taxon>Leotiomycetes</taxon>
        <taxon>Erysiphales</taxon>
        <taxon>Erysiphaceae</taxon>
        <taxon>Erysiphe</taxon>
    </lineage>
</organism>
<keyword evidence="4 6" id="KW-1133">Transmembrane helix</keyword>
<comment type="caution">
    <text evidence="7">The sequence shown here is derived from an EMBL/GenBank/DDBJ whole genome shotgun (WGS) entry which is preliminary data.</text>
</comment>
<comment type="subcellular location">
    <subcellularLocation>
        <location evidence="1">Endoplasmic reticulum membrane</location>
        <topology evidence="1">Multi-pass membrane protein</topology>
    </subcellularLocation>
</comment>
<evidence type="ECO:0000256" key="6">
    <source>
        <dbReference type="SAM" id="Phobius"/>
    </source>
</evidence>
<dbReference type="OrthoDB" id="19981at2759"/>
<evidence type="ECO:0000313" key="8">
    <source>
        <dbReference type="Proteomes" id="UP000286134"/>
    </source>
</evidence>
<dbReference type="GO" id="GO:0005789">
    <property type="term" value="C:endoplasmic reticulum membrane"/>
    <property type="evidence" value="ECO:0007669"/>
    <property type="project" value="UniProtKB-SubCell"/>
</dbReference>
<feature type="transmembrane region" description="Helical" evidence="6">
    <location>
        <begin position="233"/>
        <end position="255"/>
    </location>
</feature>
<dbReference type="InterPro" id="IPR021013">
    <property type="entry name" value="ATPase_Vma12"/>
</dbReference>